<reference evidence="2 3" key="1">
    <citation type="submission" date="2015-07" db="EMBL/GenBank/DDBJ databases">
        <title>The genome of Eufriesea mexicana.</title>
        <authorList>
            <person name="Pan H."/>
            <person name="Kapheim K."/>
        </authorList>
    </citation>
    <scope>NUCLEOTIDE SEQUENCE [LARGE SCALE GENOMIC DNA]</scope>
    <source>
        <strain evidence="2">0111107269</strain>
        <tissue evidence="2">Whole body</tissue>
    </source>
</reference>
<evidence type="ECO:0000313" key="2">
    <source>
        <dbReference type="EMBL" id="OAD58492.1"/>
    </source>
</evidence>
<evidence type="ECO:0000313" key="3">
    <source>
        <dbReference type="Proteomes" id="UP000250275"/>
    </source>
</evidence>
<feature type="transmembrane region" description="Helical" evidence="1">
    <location>
        <begin position="123"/>
        <end position="142"/>
    </location>
</feature>
<proteinExistence type="predicted"/>
<dbReference type="PANTHER" id="PTHR13659">
    <property type="entry name" value="AUTOSOMAL HIGHLY CONSERVED PROTEIN"/>
    <property type="match status" value="1"/>
</dbReference>
<dbReference type="InterPro" id="IPR039871">
    <property type="entry name" value="FAM8A1"/>
</dbReference>
<name>A0A310SDM4_9HYME</name>
<dbReference type="PANTHER" id="PTHR13659:SF5">
    <property type="entry name" value="PROTEIN FAM8A1"/>
    <property type="match status" value="1"/>
</dbReference>
<organism evidence="2 3">
    <name type="scientific">Eufriesea mexicana</name>
    <dbReference type="NCBI Taxonomy" id="516756"/>
    <lineage>
        <taxon>Eukaryota</taxon>
        <taxon>Metazoa</taxon>
        <taxon>Ecdysozoa</taxon>
        <taxon>Arthropoda</taxon>
        <taxon>Hexapoda</taxon>
        <taxon>Insecta</taxon>
        <taxon>Pterygota</taxon>
        <taxon>Neoptera</taxon>
        <taxon>Endopterygota</taxon>
        <taxon>Hymenoptera</taxon>
        <taxon>Apocrita</taxon>
        <taxon>Aculeata</taxon>
        <taxon>Apoidea</taxon>
        <taxon>Anthophila</taxon>
        <taxon>Apidae</taxon>
        <taxon>Eufriesea</taxon>
    </lineage>
</organism>
<protein>
    <submittedName>
        <fullName evidence="2">Protein FAM8A1</fullName>
    </submittedName>
</protein>
<accession>A0A310SDM4</accession>
<dbReference type="EMBL" id="KQ760995">
    <property type="protein sequence ID" value="OAD58492.1"/>
    <property type="molecule type" value="Genomic_DNA"/>
</dbReference>
<dbReference type="AlphaFoldDB" id="A0A310SDM4"/>
<keyword evidence="1" id="KW-0472">Membrane</keyword>
<keyword evidence="1" id="KW-1133">Transmembrane helix</keyword>
<dbReference type="Proteomes" id="UP000250275">
    <property type="component" value="Unassembled WGS sequence"/>
</dbReference>
<keyword evidence="1" id="KW-0812">Transmembrane</keyword>
<keyword evidence="3" id="KW-1185">Reference proteome</keyword>
<evidence type="ECO:0000256" key="1">
    <source>
        <dbReference type="SAM" id="Phobius"/>
    </source>
</evidence>
<gene>
    <name evidence="2" type="ORF">WN48_11224</name>
</gene>
<sequence length="173" mass="19715">MLFLVKFSITFIGIDVFDFRDIDNLDLVMASVRIDYKMALQLAYGMVVLEIIHRITVCIFETYWLQHGINGRIGGATPGKSMMGLIVVQCRSVTPVDRPDDPDVVLVLPGRDLGLPLALGRSVVKNMILAFLFPICFALFFFRFNRTVYDLLCNSIVVEDPYRNLNNNRLHQQ</sequence>
<dbReference type="OrthoDB" id="10061042at2759"/>